<dbReference type="AlphaFoldDB" id="A0A7G2C8G1"/>
<keyword evidence="4" id="KW-1185">Reference proteome</keyword>
<feature type="domain" description="DUF7623" evidence="2">
    <location>
        <begin position="46"/>
        <end position="110"/>
    </location>
</feature>
<feature type="domain" description="DUF7623" evidence="2">
    <location>
        <begin position="1"/>
        <end position="41"/>
    </location>
</feature>
<dbReference type="EMBL" id="LR877149">
    <property type="protein sequence ID" value="CAD2215394.1"/>
    <property type="molecule type" value="Genomic_DNA"/>
</dbReference>
<protein>
    <recommendedName>
        <fullName evidence="2">DUF7623 domain-containing protein</fullName>
    </recommendedName>
</protein>
<evidence type="ECO:0000259" key="2">
    <source>
        <dbReference type="Pfam" id="PF24610"/>
    </source>
</evidence>
<feature type="domain" description="DUF7623" evidence="2">
    <location>
        <begin position="390"/>
        <end position="453"/>
    </location>
</feature>
<reference evidence="3 4" key="1">
    <citation type="submission" date="2020-08" db="EMBL/GenBank/DDBJ databases">
        <authorList>
            <person name="Newling K."/>
            <person name="Davey J."/>
            <person name="Forrester S."/>
        </authorList>
    </citation>
    <scope>NUCLEOTIDE SEQUENCE [LARGE SCALE GENOMIC DNA]</scope>
    <source>
        <strain evidence="4">Crithidia deanei Carvalho (ATCC PRA-265)</strain>
    </source>
</reference>
<organism evidence="3 4">
    <name type="scientific">Angomonas deanei</name>
    <dbReference type="NCBI Taxonomy" id="59799"/>
    <lineage>
        <taxon>Eukaryota</taxon>
        <taxon>Discoba</taxon>
        <taxon>Euglenozoa</taxon>
        <taxon>Kinetoplastea</taxon>
        <taxon>Metakinetoplastina</taxon>
        <taxon>Trypanosomatida</taxon>
        <taxon>Trypanosomatidae</taxon>
        <taxon>Strigomonadinae</taxon>
        <taxon>Angomonas</taxon>
    </lineage>
</organism>
<feature type="domain" description="DUF7623" evidence="2">
    <location>
        <begin position="474"/>
        <end position="523"/>
    </location>
</feature>
<feature type="domain" description="DUF7623" evidence="2">
    <location>
        <begin position="528"/>
        <end position="591"/>
    </location>
</feature>
<feature type="domain" description="DUF7623" evidence="2">
    <location>
        <begin position="115"/>
        <end position="178"/>
    </location>
</feature>
<dbReference type="Proteomes" id="UP000515908">
    <property type="component" value="Chromosome 05"/>
</dbReference>
<evidence type="ECO:0000313" key="4">
    <source>
        <dbReference type="Proteomes" id="UP000515908"/>
    </source>
</evidence>
<evidence type="ECO:0000313" key="3">
    <source>
        <dbReference type="EMBL" id="CAD2215394.1"/>
    </source>
</evidence>
<proteinExistence type="predicted"/>
<dbReference type="VEuPathDB" id="TriTrypDB:ADEAN_000284900"/>
<feature type="domain" description="DUF7623" evidence="2">
    <location>
        <begin position="665"/>
        <end position="728"/>
    </location>
</feature>
<sequence>MEGRRRELLKDPVRNAGKIAALEKDMNDYVHELAKQKLADDRKNFLPSHISGVPLEDIPLDDDSLFRDMERERARLIAEDPVRNARKIQDLEKKMNARAQELAEAQKWKDREEYLDANPEGVPLRELGLDEDPKFLEMEERRRELLKDPVRNAGKIAALEKDMNDYVHELAKQKKADELGGIMSKDRGLASAPVDPEVLLNDPEFASLEAKWRELMKDPKKNAREIAAIEEKMRERARELAEEEKWKDREEYLDANPEGVPLRELGLDEDPKFLEMEERRRELLKDPVRNAGKIAALEKDMNDYVHELATQKLADDRKNFLPSHISGVPLEDIPLDDDSLFRDMERERARLIAEDPVRNARKIQDLEKKMNARAQELAEAQKWKDREEYLDANPEGVPLRELGLDEDPKFLEMEERRRELLKDPVRNAGKIAALEKDMNDYVHELAKQKKADELGGIMSKDRGLASAPVDPEVLLNDPEFASLEAKWRELMKDPKKNAREIAAIEEKMRERARELAEEEKWKDREEYLDANPEGVPLRELGLDEDPKFLEMEERRRELLKDPVRNAGKIAALEKDMNDYVHELAKQKLADDRKNFLPSHISGVPLEDIPLDDDSLFRDMERERARLIAEDPVRNARKIQDLEKKMNARAQELAEAQKWKDREEYLDANPEGVPLRELGLDEDPKFLEMEERRRELLKDPVRNAGKIAALEKDMNDYVHELAKQKKADELGGIMSKDRGLASAPVDPLEDCS</sequence>
<feature type="region of interest" description="Disordered" evidence="1">
    <location>
        <begin position="732"/>
        <end position="751"/>
    </location>
</feature>
<accession>A0A7G2C8G1</accession>
<feature type="domain" description="DUF7623" evidence="2">
    <location>
        <begin position="199"/>
        <end position="248"/>
    </location>
</feature>
<feature type="domain" description="DUF7623" evidence="2">
    <location>
        <begin position="321"/>
        <end position="385"/>
    </location>
</feature>
<feature type="domain" description="DUF7623" evidence="2">
    <location>
        <begin position="596"/>
        <end position="660"/>
    </location>
</feature>
<evidence type="ECO:0000256" key="1">
    <source>
        <dbReference type="SAM" id="MobiDB-lite"/>
    </source>
</evidence>
<feature type="domain" description="DUF7623" evidence="2">
    <location>
        <begin position="253"/>
        <end position="316"/>
    </location>
</feature>
<dbReference type="Pfam" id="PF24610">
    <property type="entry name" value="DUF7623"/>
    <property type="match status" value="11"/>
</dbReference>
<gene>
    <name evidence="3" type="ORF">ADEAN_000284900</name>
</gene>
<dbReference type="InterPro" id="IPR056040">
    <property type="entry name" value="DUF7623"/>
</dbReference>
<name>A0A7G2C8G1_9TRYP</name>